<dbReference type="CDD" id="cd14798">
    <property type="entry name" value="RX-CC_like"/>
    <property type="match status" value="1"/>
</dbReference>
<dbReference type="Pfam" id="PF00931">
    <property type="entry name" value="NB-ARC"/>
    <property type="match status" value="1"/>
</dbReference>
<dbReference type="InterPro" id="IPR036388">
    <property type="entry name" value="WH-like_DNA-bd_sf"/>
</dbReference>
<dbReference type="Gene3D" id="3.40.50.300">
    <property type="entry name" value="P-loop containing nucleotide triphosphate hydrolases"/>
    <property type="match status" value="1"/>
</dbReference>
<dbReference type="InterPro" id="IPR027417">
    <property type="entry name" value="P-loop_NTPase"/>
</dbReference>
<evidence type="ECO:0000256" key="1">
    <source>
        <dbReference type="ARBA" id="ARBA00022737"/>
    </source>
</evidence>
<keyword evidence="3" id="KW-0611">Plant defense</keyword>
<evidence type="ECO:0000256" key="2">
    <source>
        <dbReference type="ARBA" id="ARBA00022741"/>
    </source>
</evidence>
<keyword evidence="7" id="KW-1185">Reference proteome</keyword>
<protein>
    <recommendedName>
        <fullName evidence="5">AAA+ ATPase domain-containing protein</fullName>
    </recommendedName>
</protein>
<dbReference type="Pfam" id="PF18052">
    <property type="entry name" value="Rx_N"/>
    <property type="match status" value="1"/>
</dbReference>
<dbReference type="Gene3D" id="3.80.10.10">
    <property type="entry name" value="Ribonuclease Inhibitor"/>
    <property type="match status" value="1"/>
</dbReference>
<dbReference type="SUPFAM" id="SSF52058">
    <property type="entry name" value="L domain-like"/>
    <property type="match status" value="1"/>
</dbReference>
<dbReference type="GO" id="GO:0043531">
    <property type="term" value="F:ADP binding"/>
    <property type="evidence" value="ECO:0007669"/>
    <property type="project" value="InterPro"/>
</dbReference>
<accession>A0A6A3B7T1</accession>
<proteinExistence type="predicted"/>
<evidence type="ECO:0000313" key="7">
    <source>
        <dbReference type="Proteomes" id="UP000436088"/>
    </source>
</evidence>
<dbReference type="Gene3D" id="1.20.5.4130">
    <property type="match status" value="1"/>
</dbReference>
<dbReference type="Pfam" id="PF13966">
    <property type="entry name" value="zf-RVT"/>
    <property type="match status" value="1"/>
</dbReference>
<dbReference type="GO" id="GO:0098542">
    <property type="term" value="P:defense response to other organism"/>
    <property type="evidence" value="ECO:0007669"/>
    <property type="project" value="TreeGrafter"/>
</dbReference>
<dbReference type="Proteomes" id="UP000436088">
    <property type="component" value="Unassembled WGS sequence"/>
</dbReference>
<dbReference type="InterPro" id="IPR002182">
    <property type="entry name" value="NB-ARC"/>
</dbReference>
<dbReference type="EMBL" id="VEPZ02000883">
    <property type="protein sequence ID" value="KAE8713050.1"/>
    <property type="molecule type" value="Genomic_DNA"/>
</dbReference>
<dbReference type="PANTHER" id="PTHR23155:SF1185">
    <property type="entry name" value="DISEASE RESISTANCE RPP8-LIKE PROTEIN 3-RELATED"/>
    <property type="match status" value="1"/>
</dbReference>
<dbReference type="InterPro" id="IPR055414">
    <property type="entry name" value="LRR_R13L4/SHOC2-like"/>
</dbReference>
<dbReference type="InterPro" id="IPR026960">
    <property type="entry name" value="RVT-Znf"/>
</dbReference>
<dbReference type="InterPro" id="IPR038005">
    <property type="entry name" value="RX-like_CC"/>
</dbReference>
<reference evidence="6" key="1">
    <citation type="submission" date="2019-09" db="EMBL/GenBank/DDBJ databases">
        <title>Draft genome information of white flower Hibiscus syriacus.</title>
        <authorList>
            <person name="Kim Y.-M."/>
        </authorList>
    </citation>
    <scope>NUCLEOTIDE SEQUENCE [LARGE SCALE GENOMIC DNA]</scope>
    <source>
        <strain evidence="6">YM2019G1</strain>
    </source>
</reference>
<dbReference type="FunFam" id="3.40.50.300:FF:001091">
    <property type="entry name" value="Probable disease resistance protein At1g61300"/>
    <property type="match status" value="1"/>
</dbReference>
<sequence>MDLSGGSSLLERMRDLKLSFLNEADSRKLNDVVRQCVADIRELAYDAEDVIETFALKVASKKKRGFIKRSACFMKEGWVRHETKSEIERITARIIELTRRLQTYGIRRLRDGGSSSSSTERREAMRPYPHIIDQVVGLDDFFKNMVSIVVDVTNGSKVVSICGMGGLGKTTLAMKIYRHCQVIRHFDSLAWVNVSLFQKREIWEDILTGLTSNNERGSKRSDEDLAAKLFSHLEKNKCLVILDDIWSIDAWDLLKPGFPTTRESRSKFLLTSRNKQIFSHADPSRGLLYELQCLSDEKSWELFRIIAFPEKDSTENIVDVEMEKLGKEMVHRCAGLPLAIIVLGGILDYEIDAERLIQLWVAEGFVSSDEVEGKMMEDVAEGWLVELVERCMVQVGKRHPIGKIKTCRMHDLMRDLCLSMARKDNFACITGDPSFPPARRIAAHQSIAYRCIKSPRLRSMLFFCNPTDKEGICLHHWRSLLPPARRIAAHQSIASRCIKSPRLRSMLFFCNPTDKVDYDCNSLLRVYLCCKDEGSWTSLLNNSKLLRVLEFQVSYSGRNAFELHDAIGNLIHLRFLNLRGFCRYHARTPPSLGNLKLRHLYLPDERQINNTTKLRLDTLRNLQTLVSFMKWNCFATDLSNLTNLRKLAMCGGFDIEDFKECSDKNLPIITSKHLQFLSMTGEKIHLKLVAHLLSSCVNLCELVLIGWMDKLPEYHHFPSNITVIRLETSRLKEDPMPTLEKLRNLRILELKHFAFLGKKMVCSAQYFPKLESLKLSWLFALEEWKVKTPVVPWHKLLWFPLHVPKHAIIVWIAILDRLSTRDRLLRMNSVVDPSCLN</sequence>
<dbReference type="Pfam" id="PF23598">
    <property type="entry name" value="LRR_14"/>
    <property type="match status" value="1"/>
</dbReference>
<dbReference type="SMART" id="SM00382">
    <property type="entry name" value="AAA"/>
    <property type="match status" value="1"/>
</dbReference>
<dbReference type="Pfam" id="PF23559">
    <property type="entry name" value="WHD_DRP"/>
    <property type="match status" value="1"/>
</dbReference>
<dbReference type="InterPro" id="IPR058922">
    <property type="entry name" value="WHD_DRP"/>
</dbReference>
<evidence type="ECO:0000259" key="5">
    <source>
        <dbReference type="SMART" id="SM00382"/>
    </source>
</evidence>
<evidence type="ECO:0000256" key="4">
    <source>
        <dbReference type="ARBA" id="ARBA00023027"/>
    </source>
</evidence>
<dbReference type="AlphaFoldDB" id="A0A6A3B7T1"/>
<organism evidence="6 7">
    <name type="scientific">Hibiscus syriacus</name>
    <name type="common">Rose of Sharon</name>
    <dbReference type="NCBI Taxonomy" id="106335"/>
    <lineage>
        <taxon>Eukaryota</taxon>
        <taxon>Viridiplantae</taxon>
        <taxon>Streptophyta</taxon>
        <taxon>Embryophyta</taxon>
        <taxon>Tracheophyta</taxon>
        <taxon>Spermatophyta</taxon>
        <taxon>Magnoliopsida</taxon>
        <taxon>eudicotyledons</taxon>
        <taxon>Gunneridae</taxon>
        <taxon>Pentapetalae</taxon>
        <taxon>rosids</taxon>
        <taxon>malvids</taxon>
        <taxon>Malvales</taxon>
        <taxon>Malvaceae</taxon>
        <taxon>Malvoideae</taxon>
        <taxon>Hibiscus</taxon>
    </lineage>
</organism>
<dbReference type="PRINTS" id="PR00364">
    <property type="entry name" value="DISEASERSIST"/>
</dbReference>
<dbReference type="InterPro" id="IPR044974">
    <property type="entry name" value="Disease_R_plants"/>
</dbReference>
<dbReference type="PANTHER" id="PTHR23155">
    <property type="entry name" value="DISEASE RESISTANCE PROTEIN RP"/>
    <property type="match status" value="1"/>
</dbReference>
<comment type="caution">
    <text evidence="6">The sequence shown here is derived from an EMBL/GenBank/DDBJ whole genome shotgun (WGS) entry which is preliminary data.</text>
</comment>
<gene>
    <name evidence="6" type="ORF">F3Y22_tig00110220pilonHSYRG00130</name>
</gene>
<dbReference type="InterPro" id="IPR041118">
    <property type="entry name" value="Rx_N"/>
</dbReference>
<feature type="domain" description="AAA+ ATPase" evidence="5">
    <location>
        <begin position="155"/>
        <end position="294"/>
    </location>
</feature>
<keyword evidence="2" id="KW-0547">Nucleotide-binding</keyword>
<dbReference type="InterPro" id="IPR032675">
    <property type="entry name" value="LRR_dom_sf"/>
</dbReference>
<dbReference type="SUPFAM" id="SSF52540">
    <property type="entry name" value="P-loop containing nucleoside triphosphate hydrolases"/>
    <property type="match status" value="1"/>
</dbReference>
<evidence type="ECO:0000256" key="3">
    <source>
        <dbReference type="ARBA" id="ARBA00022821"/>
    </source>
</evidence>
<name>A0A6A3B7T1_HIBSY</name>
<dbReference type="Gene3D" id="1.10.10.10">
    <property type="entry name" value="Winged helix-like DNA-binding domain superfamily/Winged helix DNA-binding domain"/>
    <property type="match status" value="1"/>
</dbReference>
<evidence type="ECO:0000313" key="6">
    <source>
        <dbReference type="EMBL" id="KAE8713050.1"/>
    </source>
</evidence>
<keyword evidence="4" id="KW-0520">NAD</keyword>
<dbReference type="InterPro" id="IPR003593">
    <property type="entry name" value="AAA+_ATPase"/>
</dbReference>
<keyword evidence="1" id="KW-0677">Repeat</keyword>